<dbReference type="AlphaFoldDB" id="A0ABD0RQ87"/>
<evidence type="ECO:0000256" key="1">
    <source>
        <dbReference type="SAM" id="MobiDB-lite"/>
    </source>
</evidence>
<evidence type="ECO:0000313" key="3">
    <source>
        <dbReference type="Proteomes" id="UP001529510"/>
    </source>
</evidence>
<feature type="non-terminal residue" evidence="2">
    <location>
        <position position="1"/>
    </location>
</feature>
<feature type="non-terminal residue" evidence="2">
    <location>
        <position position="251"/>
    </location>
</feature>
<protein>
    <submittedName>
        <fullName evidence="2">Uncharacterized protein</fullName>
    </submittedName>
</protein>
<reference evidence="2 3" key="1">
    <citation type="submission" date="2024-05" db="EMBL/GenBank/DDBJ databases">
        <title>Genome sequencing and assembly of Indian major carp, Cirrhinus mrigala (Hamilton, 1822).</title>
        <authorList>
            <person name="Mohindra V."/>
            <person name="Chowdhury L.M."/>
            <person name="Lal K."/>
            <person name="Jena J.K."/>
        </authorList>
    </citation>
    <scope>NUCLEOTIDE SEQUENCE [LARGE SCALE GENOMIC DNA]</scope>
    <source>
        <strain evidence="2">CM1030</strain>
        <tissue evidence="2">Blood</tissue>
    </source>
</reference>
<organism evidence="2 3">
    <name type="scientific">Cirrhinus mrigala</name>
    <name type="common">Mrigala</name>
    <dbReference type="NCBI Taxonomy" id="683832"/>
    <lineage>
        <taxon>Eukaryota</taxon>
        <taxon>Metazoa</taxon>
        <taxon>Chordata</taxon>
        <taxon>Craniata</taxon>
        <taxon>Vertebrata</taxon>
        <taxon>Euteleostomi</taxon>
        <taxon>Actinopterygii</taxon>
        <taxon>Neopterygii</taxon>
        <taxon>Teleostei</taxon>
        <taxon>Ostariophysi</taxon>
        <taxon>Cypriniformes</taxon>
        <taxon>Cyprinidae</taxon>
        <taxon>Labeoninae</taxon>
        <taxon>Labeonini</taxon>
        <taxon>Cirrhinus</taxon>
    </lineage>
</organism>
<dbReference type="Proteomes" id="UP001529510">
    <property type="component" value="Unassembled WGS sequence"/>
</dbReference>
<gene>
    <name evidence="2" type="ORF">M9458_003872</name>
</gene>
<name>A0ABD0RQ87_CIRMR</name>
<feature type="region of interest" description="Disordered" evidence="1">
    <location>
        <begin position="1"/>
        <end position="23"/>
    </location>
</feature>
<dbReference type="EMBL" id="JAMKFB020000002">
    <property type="protein sequence ID" value="KAL0200685.1"/>
    <property type="molecule type" value="Genomic_DNA"/>
</dbReference>
<evidence type="ECO:0000313" key="2">
    <source>
        <dbReference type="EMBL" id="KAL0200685.1"/>
    </source>
</evidence>
<keyword evidence="3" id="KW-1185">Reference proteome</keyword>
<accession>A0ABD0RQ87</accession>
<comment type="caution">
    <text evidence="2">The sequence shown here is derived from an EMBL/GenBank/DDBJ whole genome shotgun (WGS) entry which is preliminary data.</text>
</comment>
<sequence>LEDPMSLPPASESRTPPRPFDPVAPRSLLSTVAHQSTISAWLPRLSSTVCRLVTPLLQPPWFCVARAPPRPSGSPPLPRSPEPSALPWPSGSSASPWLVGSLSPTWAPPPPDPPLSVGPLELALLHYGSSLCRLHRGPPSWLWPGSCLASLAPSYFLPGSSLCRIHPGFVLSSSSQVSVLCWNLHGSCLPAILLALCCALSSSLLHFLCPPPKSPSVPPFVVPAAQGRTFREGVNCQTYGPVLLCLHSPYV</sequence>
<proteinExistence type="predicted"/>